<evidence type="ECO:0000256" key="1">
    <source>
        <dbReference type="SAM" id="MobiDB-lite"/>
    </source>
</evidence>
<feature type="compositionally biased region" description="Low complexity" evidence="1">
    <location>
        <begin position="168"/>
        <end position="181"/>
    </location>
</feature>
<proteinExistence type="predicted"/>
<evidence type="ECO:0000259" key="2">
    <source>
        <dbReference type="Pfam" id="PF03551"/>
    </source>
</evidence>
<dbReference type="InterPro" id="IPR036390">
    <property type="entry name" value="WH_DNA-bd_sf"/>
</dbReference>
<reference evidence="3" key="1">
    <citation type="submission" date="2021-03" db="EMBL/GenBank/DDBJ databases">
        <title>Agromyces archimandritus sp. nov., isolated from the cockroach Archimandrita tessellata.</title>
        <authorList>
            <person name="Guzman J."/>
            <person name="Ortuzar M."/>
            <person name="Poehlein A."/>
            <person name="Daniel R."/>
            <person name="Trujillo M."/>
            <person name="Vilcinskas A."/>
        </authorList>
    </citation>
    <scope>NUCLEOTIDE SEQUENCE</scope>
    <source>
        <strain evidence="3">G127AT</strain>
    </source>
</reference>
<dbReference type="Pfam" id="PF03551">
    <property type="entry name" value="PadR"/>
    <property type="match status" value="1"/>
</dbReference>
<dbReference type="AlphaFoldDB" id="A0A975FLT0"/>
<organism evidence="3 4">
    <name type="scientific">Agromyces archimandritae</name>
    <dbReference type="NCBI Taxonomy" id="2781962"/>
    <lineage>
        <taxon>Bacteria</taxon>
        <taxon>Bacillati</taxon>
        <taxon>Actinomycetota</taxon>
        <taxon>Actinomycetes</taxon>
        <taxon>Micrococcales</taxon>
        <taxon>Microbacteriaceae</taxon>
        <taxon>Agromyces</taxon>
    </lineage>
</organism>
<dbReference type="SUPFAM" id="SSF46785">
    <property type="entry name" value="Winged helix' DNA-binding domain"/>
    <property type="match status" value="1"/>
</dbReference>
<feature type="region of interest" description="Disordered" evidence="1">
    <location>
        <begin position="168"/>
        <end position="204"/>
    </location>
</feature>
<name>A0A975FLT0_9MICO</name>
<feature type="compositionally biased region" description="Low complexity" evidence="1">
    <location>
        <begin position="192"/>
        <end position="204"/>
    </location>
</feature>
<dbReference type="InterPro" id="IPR036388">
    <property type="entry name" value="WH-like_DNA-bd_sf"/>
</dbReference>
<sequence>MAVRDAMLVILSLGPAYGFQVHGELARRTGGRRAVNVGQSYATIERLARQGLVEAAGTTDDGLPLHRLTDAGRRAAERWLGGVDAVGADPWDETVDRVLLARSLPGRDAARVIAAERARWTERLDAGGARAPGPPAGGASPELQLATAGAVAVAERARAALRWLETMAAAEDDAPGGAELAPRSDRPRRGRPAAARAAGGSQPA</sequence>
<dbReference type="Gene3D" id="1.10.10.10">
    <property type="entry name" value="Winged helix-like DNA-binding domain superfamily/Winged helix DNA-binding domain"/>
    <property type="match status" value="1"/>
</dbReference>
<evidence type="ECO:0000313" key="4">
    <source>
        <dbReference type="Proteomes" id="UP000671914"/>
    </source>
</evidence>
<evidence type="ECO:0000313" key="3">
    <source>
        <dbReference type="EMBL" id="QTX04833.1"/>
    </source>
</evidence>
<dbReference type="RefSeq" id="WP_210898846.1">
    <property type="nucleotide sequence ID" value="NZ_CP071696.1"/>
</dbReference>
<keyword evidence="4" id="KW-1185">Reference proteome</keyword>
<gene>
    <name evidence="3" type="ORF">G127AT_00735</name>
</gene>
<feature type="domain" description="Transcription regulator PadR N-terminal" evidence="2">
    <location>
        <begin position="7"/>
        <end position="77"/>
    </location>
</feature>
<dbReference type="InterPro" id="IPR005149">
    <property type="entry name" value="Tscrpt_reg_PadR_N"/>
</dbReference>
<dbReference type="EMBL" id="CP071696">
    <property type="protein sequence ID" value="QTX04833.1"/>
    <property type="molecule type" value="Genomic_DNA"/>
</dbReference>
<dbReference type="Proteomes" id="UP000671914">
    <property type="component" value="Chromosome"/>
</dbReference>
<protein>
    <submittedName>
        <fullName evidence="3">PadR family transcriptional regulator</fullName>
    </submittedName>
</protein>
<accession>A0A975FLT0</accession>
<dbReference type="KEGG" id="aarc:G127AT_00735"/>